<organism evidence="2 3">
    <name type="scientific">Stylosanthes scabra</name>
    <dbReference type="NCBI Taxonomy" id="79078"/>
    <lineage>
        <taxon>Eukaryota</taxon>
        <taxon>Viridiplantae</taxon>
        <taxon>Streptophyta</taxon>
        <taxon>Embryophyta</taxon>
        <taxon>Tracheophyta</taxon>
        <taxon>Spermatophyta</taxon>
        <taxon>Magnoliopsida</taxon>
        <taxon>eudicotyledons</taxon>
        <taxon>Gunneridae</taxon>
        <taxon>Pentapetalae</taxon>
        <taxon>rosids</taxon>
        <taxon>fabids</taxon>
        <taxon>Fabales</taxon>
        <taxon>Fabaceae</taxon>
        <taxon>Papilionoideae</taxon>
        <taxon>50 kb inversion clade</taxon>
        <taxon>dalbergioids sensu lato</taxon>
        <taxon>Dalbergieae</taxon>
        <taxon>Pterocarpus clade</taxon>
        <taxon>Stylosanthes</taxon>
    </lineage>
</organism>
<accession>A0ABU6RCB2</accession>
<gene>
    <name evidence="2" type="ORF">PIB30_031309</name>
</gene>
<proteinExistence type="predicted"/>
<name>A0ABU6RCB2_9FABA</name>
<feature type="region of interest" description="Disordered" evidence="1">
    <location>
        <begin position="69"/>
        <end position="91"/>
    </location>
</feature>
<protein>
    <submittedName>
        <fullName evidence="2">Uncharacterized protein</fullName>
    </submittedName>
</protein>
<reference evidence="2 3" key="1">
    <citation type="journal article" date="2023" name="Plants (Basel)">
        <title>Bridging the Gap: Combining Genomics and Transcriptomics Approaches to Understand Stylosanthes scabra, an Orphan Legume from the Brazilian Caatinga.</title>
        <authorList>
            <person name="Ferreira-Neto J.R.C."/>
            <person name="da Silva M.D."/>
            <person name="Binneck E."/>
            <person name="de Melo N.F."/>
            <person name="da Silva R.H."/>
            <person name="de Melo A.L.T.M."/>
            <person name="Pandolfi V."/>
            <person name="Bustamante F.O."/>
            <person name="Brasileiro-Vidal A.C."/>
            <person name="Benko-Iseppon A.M."/>
        </authorList>
    </citation>
    <scope>NUCLEOTIDE SEQUENCE [LARGE SCALE GENOMIC DNA]</scope>
    <source>
        <tissue evidence="2">Leaves</tissue>
    </source>
</reference>
<evidence type="ECO:0000256" key="1">
    <source>
        <dbReference type="SAM" id="MobiDB-lite"/>
    </source>
</evidence>
<dbReference type="Proteomes" id="UP001341840">
    <property type="component" value="Unassembled WGS sequence"/>
</dbReference>
<feature type="region of interest" description="Disordered" evidence="1">
    <location>
        <begin position="149"/>
        <end position="172"/>
    </location>
</feature>
<keyword evidence="3" id="KW-1185">Reference proteome</keyword>
<evidence type="ECO:0000313" key="2">
    <source>
        <dbReference type="EMBL" id="MED6121548.1"/>
    </source>
</evidence>
<dbReference type="EMBL" id="JASCZI010030342">
    <property type="protein sequence ID" value="MED6121548.1"/>
    <property type="molecule type" value="Genomic_DNA"/>
</dbReference>
<evidence type="ECO:0000313" key="3">
    <source>
        <dbReference type="Proteomes" id="UP001341840"/>
    </source>
</evidence>
<sequence length="172" mass="19410">MENSIVKARVCLDVTQPLRRSLKIAGTNLKHLQIGIKYERIEDTIKDEIKEEQWAEWLRSEQGGRRVSVAKENLPPNNLQRESSTQNNQCKPIPNTLQPNLVFAASTANSPNAPKKLSLKKQARRRLVPVTGIKRGMVEDMLELNHKKHCSDENVTAEEGEGATPQWAPKDP</sequence>
<comment type="caution">
    <text evidence="2">The sequence shown here is derived from an EMBL/GenBank/DDBJ whole genome shotgun (WGS) entry which is preliminary data.</text>
</comment>
<feature type="compositionally biased region" description="Polar residues" evidence="1">
    <location>
        <begin position="75"/>
        <end position="91"/>
    </location>
</feature>